<evidence type="ECO:0000313" key="2">
    <source>
        <dbReference type="Proteomes" id="UP000612055"/>
    </source>
</evidence>
<name>A0A835XIY8_9CHLO</name>
<comment type="caution">
    <text evidence="1">The sequence shown here is derived from an EMBL/GenBank/DDBJ whole genome shotgun (WGS) entry which is preliminary data.</text>
</comment>
<proteinExistence type="predicted"/>
<gene>
    <name evidence="1" type="ORF">HYH03_016554</name>
</gene>
<accession>A0A835XIY8</accession>
<reference evidence="1" key="1">
    <citation type="journal article" date="2020" name="bioRxiv">
        <title>Comparative genomics of Chlamydomonas.</title>
        <authorList>
            <person name="Craig R.J."/>
            <person name="Hasan A.R."/>
            <person name="Ness R.W."/>
            <person name="Keightley P.D."/>
        </authorList>
    </citation>
    <scope>NUCLEOTIDE SEQUENCE</scope>
    <source>
        <strain evidence="1">CCAP 11/70</strain>
    </source>
</reference>
<dbReference type="EMBL" id="JAEHOE010000145">
    <property type="protein sequence ID" value="KAG2484666.1"/>
    <property type="molecule type" value="Genomic_DNA"/>
</dbReference>
<dbReference type="OrthoDB" id="543916at2759"/>
<organism evidence="1 2">
    <name type="scientific">Edaphochlamys debaryana</name>
    <dbReference type="NCBI Taxonomy" id="47281"/>
    <lineage>
        <taxon>Eukaryota</taxon>
        <taxon>Viridiplantae</taxon>
        <taxon>Chlorophyta</taxon>
        <taxon>core chlorophytes</taxon>
        <taxon>Chlorophyceae</taxon>
        <taxon>CS clade</taxon>
        <taxon>Chlamydomonadales</taxon>
        <taxon>Chlamydomonadales incertae sedis</taxon>
        <taxon>Edaphochlamys</taxon>
    </lineage>
</organism>
<evidence type="ECO:0000313" key="1">
    <source>
        <dbReference type="EMBL" id="KAG2484666.1"/>
    </source>
</evidence>
<dbReference type="AlphaFoldDB" id="A0A835XIY8"/>
<keyword evidence="2" id="KW-1185">Reference proteome</keyword>
<protein>
    <submittedName>
        <fullName evidence="1">Uncharacterized protein</fullName>
    </submittedName>
</protein>
<sequence length="210" mass="23468">MCHMGDVLVFGDVIPDARPVLEGNCTTPTLLLVTNRFDVGVRGDHAGYYKFMAEVATRPWVWFAVNNPYDVLYMTFKGVRLPQERTFLVRPVGASFIAKPPPGSAATRDGLVALIEHVGKPHLEITTIIPWLKIENLMSHVAILDKFYGGPVVLSQFKAVIQVPYQVSVMKMYESMAYGAVFIVPSPAFFSKLLDQYNQTTMSFCCRWAA</sequence>
<dbReference type="Proteomes" id="UP000612055">
    <property type="component" value="Unassembled WGS sequence"/>
</dbReference>